<dbReference type="AlphaFoldDB" id="A0A9J6H140"/>
<accession>A0A9J6H140</accession>
<dbReference type="InterPro" id="IPR035085">
    <property type="entry name" value="Urocanase_Rossmann-like"/>
</dbReference>
<organism evidence="3 4">
    <name type="scientific">Haemaphysalis longicornis</name>
    <name type="common">Bush tick</name>
    <dbReference type="NCBI Taxonomy" id="44386"/>
    <lineage>
        <taxon>Eukaryota</taxon>
        <taxon>Metazoa</taxon>
        <taxon>Ecdysozoa</taxon>
        <taxon>Arthropoda</taxon>
        <taxon>Chelicerata</taxon>
        <taxon>Arachnida</taxon>
        <taxon>Acari</taxon>
        <taxon>Parasitiformes</taxon>
        <taxon>Ixodida</taxon>
        <taxon>Ixodoidea</taxon>
        <taxon>Ixodidae</taxon>
        <taxon>Haemaphysalinae</taxon>
        <taxon>Haemaphysalis</taxon>
    </lineage>
</organism>
<dbReference type="GO" id="GO:0006548">
    <property type="term" value="P:L-histidine catabolic process"/>
    <property type="evidence" value="ECO:0007669"/>
    <property type="project" value="TreeGrafter"/>
</dbReference>
<dbReference type="OMA" id="DNRKWIS"/>
<dbReference type="PANTHER" id="PTHR12216:SF3">
    <property type="entry name" value="UROCANATE HYDRATASE"/>
    <property type="match status" value="1"/>
</dbReference>
<dbReference type="SUPFAM" id="SSF111326">
    <property type="entry name" value="Urocanase"/>
    <property type="match status" value="1"/>
</dbReference>
<dbReference type="InterPro" id="IPR035401">
    <property type="entry name" value="Urocanase_C"/>
</dbReference>
<dbReference type="VEuPathDB" id="VectorBase:HLOH_056208"/>
<dbReference type="OrthoDB" id="194468at2759"/>
<proteinExistence type="predicted"/>
<evidence type="ECO:0000259" key="1">
    <source>
        <dbReference type="Pfam" id="PF01175"/>
    </source>
</evidence>
<dbReference type="GO" id="GO:0016153">
    <property type="term" value="F:urocanate hydratase activity"/>
    <property type="evidence" value="ECO:0007669"/>
    <property type="project" value="InterPro"/>
</dbReference>
<keyword evidence="4" id="KW-1185">Reference proteome</keyword>
<dbReference type="PANTHER" id="PTHR12216">
    <property type="entry name" value="UROCANATE HYDRATASE"/>
    <property type="match status" value="1"/>
</dbReference>
<dbReference type="Proteomes" id="UP000821853">
    <property type="component" value="Chromosome 9"/>
</dbReference>
<evidence type="ECO:0000313" key="4">
    <source>
        <dbReference type="Proteomes" id="UP000821853"/>
    </source>
</evidence>
<dbReference type="PROSITE" id="PS01233">
    <property type="entry name" value="UROCANASE"/>
    <property type="match status" value="1"/>
</dbReference>
<gene>
    <name evidence="3" type="ORF">HPB48_009002</name>
</gene>
<feature type="domain" description="Urocanase Rossmann-like" evidence="1">
    <location>
        <begin position="2"/>
        <end position="37"/>
    </location>
</feature>
<dbReference type="InterPro" id="IPR036190">
    <property type="entry name" value="Urocanase_sf"/>
</dbReference>
<comment type="caution">
    <text evidence="3">The sequence shown here is derived from an EMBL/GenBank/DDBJ whole genome shotgun (WGS) entry which is preliminary data.</text>
</comment>
<evidence type="ECO:0008006" key="5">
    <source>
        <dbReference type="Google" id="ProtNLM"/>
    </source>
</evidence>
<dbReference type="Pfam" id="PF17392">
    <property type="entry name" value="Urocanase_C"/>
    <property type="match status" value="1"/>
</dbReference>
<evidence type="ECO:0000259" key="2">
    <source>
        <dbReference type="Pfam" id="PF17392"/>
    </source>
</evidence>
<evidence type="ECO:0000313" key="3">
    <source>
        <dbReference type="EMBL" id="KAH9381418.1"/>
    </source>
</evidence>
<sequence length="191" mass="20937">MCFWDYGNAFLLEASRAGADVGQQGLKFRYPSYVQDIMGWVCTSGCKEDLVATDRLAASVLKDLVRTNVPEYVKQQYKDNIAWIEKAGDHNLVVGSQARILYSDKIGRTQIALAFNCAVRDGRLKGPVVISRDHHDVSGADSPYRETSNIYDGSAFTADMAVQNFVGDALRGATWVALHNGGGVGWSVQQI</sequence>
<protein>
    <recommendedName>
        <fullName evidence="5">Urocanate hydratase</fullName>
    </recommendedName>
</protein>
<dbReference type="InterPro" id="IPR023637">
    <property type="entry name" value="Urocanase-like"/>
</dbReference>
<dbReference type="Pfam" id="PF01175">
    <property type="entry name" value="Urocanase"/>
    <property type="match status" value="1"/>
</dbReference>
<reference evidence="3 4" key="1">
    <citation type="journal article" date="2020" name="Cell">
        <title>Large-Scale Comparative Analyses of Tick Genomes Elucidate Their Genetic Diversity and Vector Capacities.</title>
        <authorList>
            <consortium name="Tick Genome and Microbiome Consortium (TIGMIC)"/>
            <person name="Jia N."/>
            <person name="Wang J."/>
            <person name="Shi W."/>
            <person name="Du L."/>
            <person name="Sun Y."/>
            <person name="Zhan W."/>
            <person name="Jiang J.F."/>
            <person name="Wang Q."/>
            <person name="Zhang B."/>
            <person name="Ji P."/>
            <person name="Bell-Sakyi L."/>
            <person name="Cui X.M."/>
            <person name="Yuan T.T."/>
            <person name="Jiang B.G."/>
            <person name="Yang W.F."/>
            <person name="Lam T.T."/>
            <person name="Chang Q.C."/>
            <person name="Ding S.J."/>
            <person name="Wang X.J."/>
            <person name="Zhu J.G."/>
            <person name="Ruan X.D."/>
            <person name="Zhao L."/>
            <person name="Wei J.T."/>
            <person name="Ye R.Z."/>
            <person name="Que T.C."/>
            <person name="Du C.H."/>
            <person name="Zhou Y.H."/>
            <person name="Cheng J.X."/>
            <person name="Dai P.F."/>
            <person name="Guo W.B."/>
            <person name="Han X.H."/>
            <person name="Huang E.J."/>
            <person name="Li L.F."/>
            <person name="Wei W."/>
            <person name="Gao Y.C."/>
            <person name="Liu J.Z."/>
            <person name="Shao H.Z."/>
            <person name="Wang X."/>
            <person name="Wang C.C."/>
            <person name="Yang T.C."/>
            <person name="Huo Q.B."/>
            <person name="Li W."/>
            <person name="Chen H.Y."/>
            <person name="Chen S.E."/>
            <person name="Zhou L.G."/>
            <person name="Ni X.B."/>
            <person name="Tian J.H."/>
            <person name="Sheng Y."/>
            <person name="Liu T."/>
            <person name="Pan Y.S."/>
            <person name="Xia L.Y."/>
            <person name="Li J."/>
            <person name="Zhao F."/>
            <person name="Cao W.C."/>
        </authorList>
    </citation>
    <scope>NUCLEOTIDE SEQUENCE [LARGE SCALE GENOMIC DNA]</scope>
    <source>
        <strain evidence="3">HaeL-2018</strain>
    </source>
</reference>
<dbReference type="InterPro" id="IPR023636">
    <property type="entry name" value="Urocanase_CS"/>
</dbReference>
<dbReference type="EMBL" id="JABSTR010000011">
    <property type="protein sequence ID" value="KAH9381418.1"/>
    <property type="molecule type" value="Genomic_DNA"/>
</dbReference>
<dbReference type="Gene3D" id="3.40.1770.10">
    <property type="entry name" value="Urocanase superfamily"/>
    <property type="match status" value="1"/>
</dbReference>
<feature type="domain" description="Urocanase C-terminal" evidence="2">
    <location>
        <begin position="40"/>
        <end position="187"/>
    </location>
</feature>
<name>A0A9J6H140_HAELO</name>